<dbReference type="EMBL" id="CP000614">
    <property type="protein sequence ID" value="ABO54276.1"/>
    <property type="molecule type" value="Genomic_DNA"/>
</dbReference>
<protein>
    <submittedName>
        <fullName evidence="2">Uncharacterized protein</fullName>
    </submittedName>
</protein>
<name>A4JDC3_BURVG</name>
<feature type="compositionally biased region" description="Basic and acidic residues" evidence="1">
    <location>
        <begin position="20"/>
        <end position="35"/>
    </location>
</feature>
<feature type="region of interest" description="Disordered" evidence="1">
    <location>
        <begin position="1"/>
        <end position="55"/>
    </location>
</feature>
<dbReference type="Proteomes" id="UP000002287">
    <property type="component" value="Chromosome 1"/>
</dbReference>
<evidence type="ECO:0000256" key="1">
    <source>
        <dbReference type="SAM" id="MobiDB-lite"/>
    </source>
</evidence>
<dbReference type="KEGG" id="bvi:Bcep1808_1266"/>
<feature type="compositionally biased region" description="Basic residues" evidence="1">
    <location>
        <begin position="1"/>
        <end position="19"/>
    </location>
</feature>
<sequence>MSKPPRKINRRHVPRKKWRSDRSRDQLRPKERHNQSDMGHPYPTRSSLLSQCPTTNQHRCRDMMRQKRLAVLLTKDSYVK</sequence>
<evidence type="ECO:0000313" key="2">
    <source>
        <dbReference type="EMBL" id="ABO54276.1"/>
    </source>
</evidence>
<dbReference type="HOGENOM" id="CLU_2583050_0_0_4"/>
<feature type="compositionally biased region" description="Polar residues" evidence="1">
    <location>
        <begin position="44"/>
        <end position="55"/>
    </location>
</feature>
<organism evidence="2 3">
    <name type="scientific">Burkholderia vietnamiensis (strain G4 / LMG 22486)</name>
    <name type="common">Burkholderia cepacia (strain R1808)</name>
    <dbReference type="NCBI Taxonomy" id="269482"/>
    <lineage>
        <taxon>Bacteria</taxon>
        <taxon>Pseudomonadati</taxon>
        <taxon>Pseudomonadota</taxon>
        <taxon>Betaproteobacteria</taxon>
        <taxon>Burkholderiales</taxon>
        <taxon>Burkholderiaceae</taxon>
        <taxon>Burkholderia</taxon>
        <taxon>Burkholderia cepacia complex</taxon>
    </lineage>
</organism>
<accession>A4JDC3</accession>
<gene>
    <name evidence="2" type="ordered locus">Bcep1808_1266</name>
</gene>
<proteinExistence type="predicted"/>
<dbReference type="AlphaFoldDB" id="A4JDC3"/>
<reference evidence="3" key="1">
    <citation type="submission" date="2007-03" db="EMBL/GenBank/DDBJ databases">
        <title>Complete sequence of chromosome 1 of Burkholderia vietnamiensis G4.</title>
        <authorList>
            <consortium name="US DOE Joint Genome Institute"/>
            <person name="Copeland A."/>
            <person name="Lucas S."/>
            <person name="Lapidus A."/>
            <person name="Barry K."/>
            <person name="Detter J.C."/>
            <person name="Glavina del Rio T."/>
            <person name="Hammon N."/>
            <person name="Israni S."/>
            <person name="Dalin E."/>
            <person name="Tice H."/>
            <person name="Pitluck S."/>
            <person name="Chain P."/>
            <person name="Malfatti S."/>
            <person name="Shin M."/>
            <person name="Vergez L."/>
            <person name="Schmutz J."/>
            <person name="Larimer F."/>
            <person name="Land M."/>
            <person name="Hauser L."/>
            <person name="Kyrpides N."/>
            <person name="Tiedje J."/>
            <person name="Richardson P."/>
        </authorList>
    </citation>
    <scope>NUCLEOTIDE SEQUENCE [LARGE SCALE GENOMIC DNA]</scope>
    <source>
        <strain evidence="3">G4 / LMG 22486</strain>
    </source>
</reference>
<evidence type="ECO:0000313" key="3">
    <source>
        <dbReference type="Proteomes" id="UP000002287"/>
    </source>
</evidence>